<feature type="DNA-binding region" description="OmpR/PhoB-type" evidence="4">
    <location>
        <begin position="204"/>
        <end position="304"/>
    </location>
</feature>
<organism evidence="7 8">
    <name type="scientific">Acidovorax cavernicola</name>
    <dbReference type="NCBI Taxonomy" id="1675792"/>
    <lineage>
        <taxon>Bacteria</taxon>
        <taxon>Pseudomonadati</taxon>
        <taxon>Pseudomonadota</taxon>
        <taxon>Betaproteobacteria</taxon>
        <taxon>Burkholderiales</taxon>
        <taxon>Comamonadaceae</taxon>
        <taxon>Acidovorax</taxon>
    </lineage>
</organism>
<protein>
    <submittedName>
        <fullName evidence="7">DNA-binding response regulator</fullName>
    </submittedName>
</protein>
<dbReference type="InterPro" id="IPR001867">
    <property type="entry name" value="OmpR/PhoB-type_DNA-bd"/>
</dbReference>
<dbReference type="OrthoDB" id="8854062at2"/>
<keyword evidence="2" id="KW-0902">Two-component regulatory system</keyword>
<evidence type="ECO:0000256" key="5">
    <source>
        <dbReference type="SAM" id="MobiDB-lite"/>
    </source>
</evidence>
<sequence length="310" mass="34221">MHPVIPIGHPAFSLALHGAWMHEGDTDTDAMTSARRSQAVRPSDRAPASRAAAGPARASSTHGLEVAVHRGNGPGDAVRRIAVLEPSDPDRYFVASALRTAGHEVVEFSLLRKFAQSLSAGEKFDLLLLALDGSHDVIWSTARFLRRLAGGSTPLLLLMRPEQLLGSQVIAPEVADDFVLMPCEDCELVVRVLRVLATKAERENEVFRFGRFEFDPIDCTVRIDGQGTRLQPRQFELALFLFRHANRAYSRDEIFRAVWGDAGPSGQTRTVDVHMTRLRKLLKTTGTKDVSLVSIRGFGYRLFMNLPPSA</sequence>
<dbReference type="Pfam" id="PF00486">
    <property type="entry name" value="Trans_reg_C"/>
    <property type="match status" value="1"/>
</dbReference>
<reference evidence="7 8" key="1">
    <citation type="submission" date="2018-09" db="EMBL/GenBank/DDBJ databases">
        <title>Acidovorax cavernicola nov. sp. isolated from Gruta de las Maravillas (Aracena, Spain).</title>
        <authorList>
            <person name="Jurado V."/>
            <person name="Gutierrez-Patricio S."/>
            <person name="Gonzalez-Pimentel J.L."/>
            <person name="Miller A.Z."/>
            <person name="Laiz L."/>
            <person name="Saiz-Jimenez C."/>
        </authorList>
    </citation>
    <scope>NUCLEOTIDE SEQUENCE [LARGE SCALE GENOMIC DNA]</scope>
    <source>
        <strain evidence="7 8">1011MAR4D40.2</strain>
    </source>
</reference>
<evidence type="ECO:0000256" key="4">
    <source>
        <dbReference type="PROSITE-ProRule" id="PRU01091"/>
    </source>
</evidence>
<feature type="region of interest" description="Disordered" evidence="5">
    <location>
        <begin position="37"/>
        <end position="68"/>
    </location>
</feature>
<dbReference type="GO" id="GO:0000156">
    <property type="term" value="F:phosphorelay response regulator activity"/>
    <property type="evidence" value="ECO:0007669"/>
    <property type="project" value="TreeGrafter"/>
</dbReference>
<feature type="domain" description="OmpR/PhoB-type" evidence="6">
    <location>
        <begin position="204"/>
        <end position="304"/>
    </location>
</feature>
<dbReference type="PANTHER" id="PTHR48111:SF40">
    <property type="entry name" value="PHOSPHATE REGULON TRANSCRIPTIONAL REGULATORY PROTEIN PHOB"/>
    <property type="match status" value="1"/>
</dbReference>
<dbReference type="GO" id="GO:0000976">
    <property type="term" value="F:transcription cis-regulatory region binding"/>
    <property type="evidence" value="ECO:0007669"/>
    <property type="project" value="TreeGrafter"/>
</dbReference>
<dbReference type="SMART" id="SM00862">
    <property type="entry name" value="Trans_reg_C"/>
    <property type="match status" value="1"/>
</dbReference>
<keyword evidence="3 4" id="KW-0238">DNA-binding</keyword>
<keyword evidence="1" id="KW-0597">Phosphoprotein</keyword>
<dbReference type="AlphaFoldDB" id="A0A9X8D3S5"/>
<gene>
    <name evidence="7" type="ORF">D3H34_18325</name>
</gene>
<evidence type="ECO:0000259" key="6">
    <source>
        <dbReference type="PROSITE" id="PS51755"/>
    </source>
</evidence>
<dbReference type="PANTHER" id="PTHR48111">
    <property type="entry name" value="REGULATOR OF RPOS"/>
    <property type="match status" value="1"/>
</dbReference>
<keyword evidence="8" id="KW-1185">Reference proteome</keyword>
<accession>A0A9X8D3S5</accession>
<dbReference type="SUPFAM" id="SSF52172">
    <property type="entry name" value="CheY-like"/>
    <property type="match status" value="1"/>
</dbReference>
<feature type="compositionally biased region" description="Low complexity" evidence="5">
    <location>
        <begin position="39"/>
        <end position="60"/>
    </location>
</feature>
<dbReference type="InterPro" id="IPR036388">
    <property type="entry name" value="WH-like_DNA-bd_sf"/>
</dbReference>
<dbReference type="GO" id="GO:0006355">
    <property type="term" value="P:regulation of DNA-templated transcription"/>
    <property type="evidence" value="ECO:0007669"/>
    <property type="project" value="InterPro"/>
</dbReference>
<dbReference type="SUPFAM" id="SSF46894">
    <property type="entry name" value="C-terminal effector domain of the bipartite response regulators"/>
    <property type="match status" value="1"/>
</dbReference>
<dbReference type="Gene3D" id="1.10.10.10">
    <property type="entry name" value="Winged helix-like DNA-binding domain superfamily/Winged helix DNA-binding domain"/>
    <property type="match status" value="1"/>
</dbReference>
<evidence type="ECO:0000313" key="8">
    <source>
        <dbReference type="Proteomes" id="UP000265619"/>
    </source>
</evidence>
<dbReference type="RefSeq" id="WP_119555537.1">
    <property type="nucleotide sequence ID" value="NZ_QXMN01000023.1"/>
</dbReference>
<dbReference type="CDD" id="cd00383">
    <property type="entry name" value="trans_reg_C"/>
    <property type="match status" value="1"/>
</dbReference>
<evidence type="ECO:0000256" key="1">
    <source>
        <dbReference type="ARBA" id="ARBA00022553"/>
    </source>
</evidence>
<evidence type="ECO:0000256" key="3">
    <source>
        <dbReference type="ARBA" id="ARBA00023125"/>
    </source>
</evidence>
<dbReference type="PROSITE" id="PS51755">
    <property type="entry name" value="OMPR_PHOB"/>
    <property type="match status" value="1"/>
</dbReference>
<dbReference type="InterPro" id="IPR011006">
    <property type="entry name" value="CheY-like_superfamily"/>
</dbReference>
<dbReference type="EMBL" id="QXMN01000023">
    <property type="protein sequence ID" value="RIX77724.1"/>
    <property type="molecule type" value="Genomic_DNA"/>
</dbReference>
<comment type="caution">
    <text evidence="7">The sequence shown here is derived from an EMBL/GenBank/DDBJ whole genome shotgun (WGS) entry which is preliminary data.</text>
</comment>
<dbReference type="GO" id="GO:0005829">
    <property type="term" value="C:cytosol"/>
    <property type="evidence" value="ECO:0007669"/>
    <property type="project" value="TreeGrafter"/>
</dbReference>
<proteinExistence type="predicted"/>
<evidence type="ECO:0000256" key="2">
    <source>
        <dbReference type="ARBA" id="ARBA00023012"/>
    </source>
</evidence>
<dbReference type="InterPro" id="IPR016032">
    <property type="entry name" value="Sig_transdc_resp-reg_C-effctor"/>
</dbReference>
<evidence type="ECO:0000313" key="7">
    <source>
        <dbReference type="EMBL" id="RIX77724.1"/>
    </source>
</evidence>
<name>A0A9X8D3S5_9BURK</name>
<dbReference type="GO" id="GO:0032993">
    <property type="term" value="C:protein-DNA complex"/>
    <property type="evidence" value="ECO:0007669"/>
    <property type="project" value="TreeGrafter"/>
</dbReference>
<dbReference type="InterPro" id="IPR039420">
    <property type="entry name" value="WalR-like"/>
</dbReference>
<dbReference type="Proteomes" id="UP000265619">
    <property type="component" value="Unassembled WGS sequence"/>
</dbReference>